<proteinExistence type="inferred from homology"/>
<dbReference type="InterPro" id="IPR001940">
    <property type="entry name" value="Peptidase_S1C"/>
</dbReference>
<dbReference type="InterPro" id="IPR051201">
    <property type="entry name" value="Chloro_Bact_Ser_Proteases"/>
</dbReference>
<evidence type="ECO:0000259" key="5">
    <source>
        <dbReference type="PROSITE" id="PS50106"/>
    </source>
</evidence>
<keyword evidence="4" id="KW-0472">Membrane</keyword>
<dbReference type="EMBL" id="PIPI01000005">
    <property type="protein sequence ID" value="RUO19462.1"/>
    <property type="molecule type" value="Genomic_DNA"/>
</dbReference>
<protein>
    <submittedName>
        <fullName evidence="7">Serine protease</fullName>
    </submittedName>
</protein>
<feature type="domain" description="RCK C-terminal" evidence="6">
    <location>
        <begin position="103"/>
        <end position="186"/>
    </location>
</feature>
<evidence type="ECO:0000256" key="1">
    <source>
        <dbReference type="ARBA" id="ARBA00010541"/>
    </source>
</evidence>
<dbReference type="PROSITE" id="PS51202">
    <property type="entry name" value="RCK_C"/>
    <property type="match status" value="1"/>
</dbReference>
<keyword evidence="3" id="KW-0378">Hydrolase</keyword>
<sequence length="358" mass="38868">MQNRRGKLATFFTMCYQYLFKPALLGLIVAAIVLTFMQFRDQNPTPAEPVASSDLISFSSAFENAAPAVVNIYTTQSVREARFSGRPTTVMRLGSGIIMDPRGYILTALHVVQDVDEIQVALQDSRIFGAQLVGSDALTDLAVLRIDAGNLPVIPVNPDYVARPGDVVLAIGNPYNLGQTVTQGIVSATGRISLGSGYAEFIQMDAAINEGNSGGALVNSRGELVGIASASYQSEFSSRGSQGIYFALSYQLAERIMQQLISEGVVTRGYLGITAGQYYRDDFSTRGLRVDDVDERGPAWQAGLRPGDFIYEIAGQQVTSVNQGLDLVAEARPGTRLSIRFYRGEQQLETEVVIEQLR</sequence>
<dbReference type="GO" id="GO:0006508">
    <property type="term" value="P:proteolysis"/>
    <property type="evidence" value="ECO:0007669"/>
    <property type="project" value="UniProtKB-KW"/>
</dbReference>
<dbReference type="OrthoDB" id="9758917at2"/>
<keyword evidence="2 7" id="KW-0645">Protease</keyword>
<dbReference type="InterPro" id="IPR043504">
    <property type="entry name" value="Peptidase_S1_PA_chymotrypsin"/>
</dbReference>
<dbReference type="GO" id="GO:0006813">
    <property type="term" value="P:potassium ion transport"/>
    <property type="evidence" value="ECO:0007669"/>
    <property type="project" value="InterPro"/>
</dbReference>
<dbReference type="GO" id="GO:0004252">
    <property type="term" value="F:serine-type endopeptidase activity"/>
    <property type="evidence" value="ECO:0007669"/>
    <property type="project" value="InterPro"/>
</dbReference>
<accession>A0A432VSS4</accession>
<comment type="caution">
    <text evidence="7">The sequence shown here is derived from an EMBL/GenBank/DDBJ whole genome shotgun (WGS) entry which is preliminary data.</text>
</comment>
<dbReference type="SMART" id="SM00228">
    <property type="entry name" value="PDZ"/>
    <property type="match status" value="1"/>
</dbReference>
<dbReference type="SUPFAM" id="SSF50156">
    <property type="entry name" value="PDZ domain-like"/>
    <property type="match status" value="1"/>
</dbReference>
<dbReference type="Pfam" id="PF17820">
    <property type="entry name" value="PDZ_6"/>
    <property type="match status" value="1"/>
</dbReference>
<evidence type="ECO:0000256" key="2">
    <source>
        <dbReference type="ARBA" id="ARBA00022670"/>
    </source>
</evidence>
<dbReference type="PRINTS" id="PR00834">
    <property type="entry name" value="PROTEASES2C"/>
</dbReference>
<name>A0A432VSS4_9GAMM</name>
<reference evidence="7 8" key="1">
    <citation type="journal article" date="2011" name="Front. Microbiol.">
        <title>Genomic signatures of strain selection and enhancement in Bacillus atrophaeus var. globigii, a historical biowarfare simulant.</title>
        <authorList>
            <person name="Gibbons H.S."/>
            <person name="Broomall S.M."/>
            <person name="McNew L.A."/>
            <person name="Daligault H."/>
            <person name="Chapman C."/>
            <person name="Bruce D."/>
            <person name="Karavis M."/>
            <person name="Krepps M."/>
            <person name="McGregor P.A."/>
            <person name="Hong C."/>
            <person name="Park K.H."/>
            <person name="Akmal A."/>
            <person name="Feldman A."/>
            <person name="Lin J.S."/>
            <person name="Chang W.E."/>
            <person name="Higgs B.W."/>
            <person name="Demirev P."/>
            <person name="Lindquist J."/>
            <person name="Liem A."/>
            <person name="Fochler E."/>
            <person name="Read T.D."/>
            <person name="Tapia R."/>
            <person name="Johnson S."/>
            <person name="Bishop-Lilly K.A."/>
            <person name="Detter C."/>
            <person name="Han C."/>
            <person name="Sozhamannan S."/>
            <person name="Rosenzweig C.N."/>
            <person name="Skowronski E.W."/>
        </authorList>
    </citation>
    <scope>NUCLEOTIDE SEQUENCE [LARGE SCALE GENOMIC DNA]</scope>
    <source>
        <strain evidence="7 8">AK5</strain>
    </source>
</reference>
<evidence type="ECO:0000313" key="7">
    <source>
        <dbReference type="EMBL" id="RUO19462.1"/>
    </source>
</evidence>
<dbReference type="RefSeq" id="WP_126792920.1">
    <property type="nucleotide sequence ID" value="NZ_PIPI01000005.1"/>
</dbReference>
<dbReference type="InterPro" id="IPR036034">
    <property type="entry name" value="PDZ_sf"/>
</dbReference>
<evidence type="ECO:0000313" key="8">
    <source>
        <dbReference type="Proteomes" id="UP000288212"/>
    </source>
</evidence>
<dbReference type="AlphaFoldDB" id="A0A432VSS4"/>
<keyword evidence="8" id="KW-1185">Reference proteome</keyword>
<dbReference type="InterPro" id="IPR009003">
    <property type="entry name" value="Peptidase_S1_PA"/>
</dbReference>
<dbReference type="PANTHER" id="PTHR43343:SF3">
    <property type="entry name" value="PROTEASE DO-LIKE 8, CHLOROPLASTIC"/>
    <property type="match status" value="1"/>
</dbReference>
<dbReference type="SUPFAM" id="SSF50494">
    <property type="entry name" value="Trypsin-like serine proteases"/>
    <property type="match status" value="1"/>
</dbReference>
<feature type="transmembrane region" description="Helical" evidence="4">
    <location>
        <begin position="20"/>
        <end position="39"/>
    </location>
</feature>
<evidence type="ECO:0000256" key="4">
    <source>
        <dbReference type="SAM" id="Phobius"/>
    </source>
</evidence>
<keyword evidence="4" id="KW-0812">Transmembrane</keyword>
<dbReference type="InterPro" id="IPR001478">
    <property type="entry name" value="PDZ"/>
</dbReference>
<dbReference type="InterPro" id="IPR006037">
    <property type="entry name" value="RCK_C"/>
</dbReference>
<evidence type="ECO:0000256" key="3">
    <source>
        <dbReference type="ARBA" id="ARBA00022801"/>
    </source>
</evidence>
<dbReference type="InterPro" id="IPR041489">
    <property type="entry name" value="PDZ_6"/>
</dbReference>
<dbReference type="Proteomes" id="UP000288212">
    <property type="component" value="Unassembled WGS sequence"/>
</dbReference>
<dbReference type="Gene3D" id="2.40.10.10">
    <property type="entry name" value="Trypsin-like serine proteases"/>
    <property type="match status" value="2"/>
</dbReference>
<evidence type="ECO:0000259" key="6">
    <source>
        <dbReference type="PROSITE" id="PS51202"/>
    </source>
</evidence>
<comment type="similarity">
    <text evidence="1">Belongs to the peptidase S1C family.</text>
</comment>
<dbReference type="GO" id="GO:0008324">
    <property type="term" value="F:monoatomic cation transmembrane transporter activity"/>
    <property type="evidence" value="ECO:0007669"/>
    <property type="project" value="InterPro"/>
</dbReference>
<dbReference type="PANTHER" id="PTHR43343">
    <property type="entry name" value="PEPTIDASE S12"/>
    <property type="match status" value="1"/>
</dbReference>
<dbReference type="PROSITE" id="PS50106">
    <property type="entry name" value="PDZ"/>
    <property type="match status" value="1"/>
</dbReference>
<dbReference type="Gene3D" id="2.30.42.10">
    <property type="match status" value="1"/>
</dbReference>
<dbReference type="Pfam" id="PF13365">
    <property type="entry name" value="Trypsin_2"/>
    <property type="match status" value="1"/>
</dbReference>
<organism evidence="7 8">
    <name type="scientific">Aliidiomarina haloalkalitolerans</name>
    <dbReference type="NCBI Taxonomy" id="859059"/>
    <lineage>
        <taxon>Bacteria</taxon>
        <taxon>Pseudomonadati</taxon>
        <taxon>Pseudomonadota</taxon>
        <taxon>Gammaproteobacteria</taxon>
        <taxon>Alteromonadales</taxon>
        <taxon>Idiomarinaceae</taxon>
        <taxon>Aliidiomarina</taxon>
    </lineage>
</organism>
<feature type="domain" description="PDZ" evidence="5">
    <location>
        <begin position="260"/>
        <end position="343"/>
    </location>
</feature>
<gene>
    <name evidence="7" type="ORF">CWE06_07970</name>
</gene>
<keyword evidence="4" id="KW-1133">Transmembrane helix</keyword>